<dbReference type="GO" id="GO:0008270">
    <property type="term" value="F:zinc ion binding"/>
    <property type="evidence" value="ECO:0007669"/>
    <property type="project" value="UniProtKB-KW"/>
</dbReference>
<accession>A0A9D4HHN8</accession>
<dbReference type="GO" id="GO:0061630">
    <property type="term" value="F:ubiquitin protein ligase activity"/>
    <property type="evidence" value="ECO:0007669"/>
    <property type="project" value="TreeGrafter"/>
</dbReference>
<keyword evidence="1" id="KW-0863">Zinc-finger</keyword>
<dbReference type="SUPFAM" id="SSF101898">
    <property type="entry name" value="NHL repeat"/>
    <property type="match status" value="1"/>
</dbReference>
<comment type="caution">
    <text evidence="3">The sequence shown here is derived from an EMBL/GenBank/DDBJ whole genome shotgun (WGS) entry which is preliminary data.</text>
</comment>
<dbReference type="OrthoDB" id="5800423at2759"/>
<organism evidence="3 4">
    <name type="scientific">Dreissena polymorpha</name>
    <name type="common">Zebra mussel</name>
    <name type="synonym">Mytilus polymorpha</name>
    <dbReference type="NCBI Taxonomy" id="45954"/>
    <lineage>
        <taxon>Eukaryota</taxon>
        <taxon>Metazoa</taxon>
        <taxon>Spiralia</taxon>
        <taxon>Lophotrochozoa</taxon>
        <taxon>Mollusca</taxon>
        <taxon>Bivalvia</taxon>
        <taxon>Autobranchia</taxon>
        <taxon>Heteroconchia</taxon>
        <taxon>Euheterodonta</taxon>
        <taxon>Imparidentia</taxon>
        <taxon>Neoheterodontei</taxon>
        <taxon>Myida</taxon>
        <taxon>Dreissenoidea</taxon>
        <taxon>Dreissenidae</taxon>
        <taxon>Dreissena</taxon>
    </lineage>
</organism>
<dbReference type="GO" id="GO:0006513">
    <property type="term" value="P:protein monoubiquitination"/>
    <property type="evidence" value="ECO:0007669"/>
    <property type="project" value="TreeGrafter"/>
</dbReference>
<gene>
    <name evidence="3" type="ORF">DPMN_061979</name>
</gene>
<dbReference type="InterPro" id="IPR047153">
    <property type="entry name" value="TRIM45/56/19-like"/>
</dbReference>
<dbReference type="InterPro" id="IPR011042">
    <property type="entry name" value="6-blade_b-propeller_TolB-like"/>
</dbReference>
<proteinExistence type="predicted"/>
<evidence type="ECO:0000313" key="4">
    <source>
        <dbReference type="Proteomes" id="UP000828390"/>
    </source>
</evidence>
<dbReference type="Gene3D" id="3.30.160.60">
    <property type="entry name" value="Classic Zinc Finger"/>
    <property type="match status" value="1"/>
</dbReference>
<name>A0A9D4HHN8_DREPO</name>
<keyword evidence="1" id="KW-0862">Zinc</keyword>
<protein>
    <recommendedName>
        <fullName evidence="2">B box-type domain-containing protein</fullName>
    </recommendedName>
</protein>
<feature type="domain" description="B box-type" evidence="2">
    <location>
        <begin position="25"/>
        <end position="71"/>
    </location>
</feature>
<dbReference type="AlphaFoldDB" id="A0A9D4HHN8"/>
<dbReference type="EMBL" id="JAIWYP010000013">
    <property type="protein sequence ID" value="KAH3719147.1"/>
    <property type="molecule type" value="Genomic_DNA"/>
</dbReference>
<dbReference type="Gene3D" id="2.120.10.30">
    <property type="entry name" value="TolB, C-terminal domain"/>
    <property type="match status" value="1"/>
</dbReference>
<dbReference type="PANTHER" id="PTHR25462">
    <property type="entry name" value="BONUS, ISOFORM C-RELATED"/>
    <property type="match status" value="1"/>
</dbReference>
<dbReference type="Proteomes" id="UP000828390">
    <property type="component" value="Unassembled WGS sequence"/>
</dbReference>
<reference evidence="3" key="2">
    <citation type="submission" date="2020-11" db="EMBL/GenBank/DDBJ databases">
        <authorList>
            <person name="McCartney M.A."/>
            <person name="Auch B."/>
            <person name="Kono T."/>
            <person name="Mallez S."/>
            <person name="Becker A."/>
            <person name="Gohl D.M."/>
            <person name="Silverstein K.A.T."/>
            <person name="Koren S."/>
            <person name="Bechman K.B."/>
            <person name="Herman A."/>
            <person name="Abrahante J.E."/>
            <person name="Garbe J."/>
        </authorList>
    </citation>
    <scope>NUCLEOTIDE SEQUENCE</scope>
    <source>
        <strain evidence="3">Duluth1</strain>
        <tissue evidence="3">Whole animal</tissue>
    </source>
</reference>
<dbReference type="InterPro" id="IPR000315">
    <property type="entry name" value="Znf_B-box"/>
</dbReference>
<keyword evidence="1" id="KW-0479">Metal-binding</keyword>
<dbReference type="PROSITE" id="PS50119">
    <property type="entry name" value="ZF_BBOX"/>
    <property type="match status" value="1"/>
</dbReference>
<sequence length="567" mass="63544">MATGGPRDSKRENAGDFIGEFSVTQSCEPCMKSNESKTATVYCDDCYEYLCDSCKNPHIVYKPGKHNIVGVLDIVEMKGLDRCQEHSKKIKFFCQEHLILCCTSCLFVHGKCGKLHEIDSVTEKELADSDGLMTSLIKLESDTDFIIAESMQQDSDLNKSVSNVNKELDSIKLYVMQLFEEAQNNVQSEANAFKFEEVNRSHTVCTKVKEDLHTILPICSAVYEHGTPQQKYILSKRMEEKHRMIKAQQVTPHLSLSFARELTSLLEMGKDFIKLQIQKVETSIISSSSQPRPFTLELLVSVDLPKTGADKKEPLLSGLDFLPDGRLVAVDINNKKCMILNERLQTLGTPYKFKTYPYCVVCVSHDALCVTGGGWKVVVLLSVSTDNTIRLTRVINTSSMFYSICCMSPSHMVVSTWDDPLPARIISLDGVENDFDHVVFPTKMYKLDESTCTYVQSKNTLILTDRFAHTVFIYDTMKSTSRAVTDENIREPRGTCEGPGNTVLVCSMYKDSIVHMSVDGDLIGKYPVDMMCPHSICVSKDGIRLAVSNCQVGDRKLHLLKILPAMS</sequence>
<evidence type="ECO:0000256" key="1">
    <source>
        <dbReference type="PROSITE-ProRule" id="PRU00024"/>
    </source>
</evidence>
<reference evidence="3" key="1">
    <citation type="journal article" date="2019" name="bioRxiv">
        <title>The Genome of the Zebra Mussel, Dreissena polymorpha: A Resource for Invasive Species Research.</title>
        <authorList>
            <person name="McCartney M.A."/>
            <person name="Auch B."/>
            <person name="Kono T."/>
            <person name="Mallez S."/>
            <person name="Zhang Y."/>
            <person name="Obille A."/>
            <person name="Becker A."/>
            <person name="Abrahante J.E."/>
            <person name="Garbe J."/>
            <person name="Badalamenti J.P."/>
            <person name="Herman A."/>
            <person name="Mangelson H."/>
            <person name="Liachko I."/>
            <person name="Sullivan S."/>
            <person name="Sone E.D."/>
            <person name="Koren S."/>
            <person name="Silverstein K.A.T."/>
            <person name="Beckman K.B."/>
            <person name="Gohl D.M."/>
        </authorList>
    </citation>
    <scope>NUCLEOTIDE SEQUENCE</scope>
    <source>
        <strain evidence="3">Duluth1</strain>
        <tissue evidence="3">Whole animal</tissue>
    </source>
</reference>
<keyword evidence="4" id="KW-1185">Reference proteome</keyword>
<dbReference type="PANTHER" id="PTHR25462:SF229">
    <property type="entry name" value="TRANSCRIPTION INTERMEDIARY FACTOR 1-BETA"/>
    <property type="match status" value="1"/>
</dbReference>
<evidence type="ECO:0000313" key="3">
    <source>
        <dbReference type="EMBL" id="KAH3719147.1"/>
    </source>
</evidence>
<evidence type="ECO:0000259" key="2">
    <source>
        <dbReference type="PROSITE" id="PS50119"/>
    </source>
</evidence>